<feature type="region of interest" description="Disordered" evidence="1">
    <location>
        <begin position="1"/>
        <end position="21"/>
    </location>
</feature>
<gene>
    <name evidence="2" type="ORF">QBC37DRAFT_407126</name>
</gene>
<dbReference type="Proteomes" id="UP001301769">
    <property type="component" value="Unassembled WGS sequence"/>
</dbReference>
<reference evidence="2" key="2">
    <citation type="submission" date="2023-05" db="EMBL/GenBank/DDBJ databases">
        <authorList>
            <consortium name="Lawrence Berkeley National Laboratory"/>
            <person name="Steindorff A."/>
            <person name="Hensen N."/>
            <person name="Bonometti L."/>
            <person name="Westerberg I."/>
            <person name="Brannstrom I.O."/>
            <person name="Guillou S."/>
            <person name="Cros-Aarteil S."/>
            <person name="Calhoun S."/>
            <person name="Haridas S."/>
            <person name="Kuo A."/>
            <person name="Mondo S."/>
            <person name="Pangilinan J."/>
            <person name="Riley R."/>
            <person name="Labutti K."/>
            <person name="Andreopoulos B."/>
            <person name="Lipzen A."/>
            <person name="Chen C."/>
            <person name="Yanf M."/>
            <person name="Daum C."/>
            <person name="Ng V."/>
            <person name="Clum A."/>
            <person name="Ohm R."/>
            <person name="Martin F."/>
            <person name="Silar P."/>
            <person name="Natvig D."/>
            <person name="Lalanne C."/>
            <person name="Gautier V."/>
            <person name="Ament-Velasquez S.L."/>
            <person name="Kruys A."/>
            <person name="Hutchinson M.I."/>
            <person name="Powell A.J."/>
            <person name="Barry K."/>
            <person name="Miller A.N."/>
            <person name="Grigoriev I.V."/>
            <person name="Debuchy R."/>
            <person name="Gladieux P."/>
            <person name="Thoren M.H."/>
            <person name="Johannesson H."/>
        </authorList>
    </citation>
    <scope>NUCLEOTIDE SEQUENCE</scope>
    <source>
        <strain evidence="2">PSN293</strain>
    </source>
</reference>
<name>A0AAN6XTQ5_9PEZI</name>
<organism evidence="2 3">
    <name type="scientific">Rhypophila decipiens</name>
    <dbReference type="NCBI Taxonomy" id="261697"/>
    <lineage>
        <taxon>Eukaryota</taxon>
        <taxon>Fungi</taxon>
        <taxon>Dikarya</taxon>
        <taxon>Ascomycota</taxon>
        <taxon>Pezizomycotina</taxon>
        <taxon>Sordariomycetes</taxon>
        <taxon>Sordariomycetidae</taxon>
        <taxon>Sordariales</taxon>
        <taxon>Naviculisporaceae</taxon>
        <taxon>Rhypophila</taxon>
    </lineage>
</organism>
<dbReference type="EMBL" id="MU858414">
    <property type="protein sequence ID" value="KAK4206430.1"/>
    <property type="molecule type" value="Genomic_DNA"/>
</dbReference>
<accession>A0AAN6XTQ5</accession>
<evidence type="ECO:0000256" key="1">
    <source>
        <dbReference type="SAM" id="MobiDB-lite"/>
    </source>
</evidence>
<evidence type="ECO:0000313" key="2">
    <source>
        <dbReference type="EMBL" id="KAK4206430.1"/>
    </source>
</evidence>
<sequence>MSRTNSDEGSRGTRLENRRSTNEYPRLLANLEVLGAHHDDEGKPEDDVIKLRTSTGYQLVDRKLWFMSTQDVMKLEPVFMAALKTISIAMIPREWPELVRHYVEAAVEMMDPRKTFGTQKVYREAIYNKLSKHEGPSVVAILAIAFETGTEGQEGCAYFQVLPVVLGATRTRQEVKRPERASPLYIVKDDGSLLVRQVDLTPLTLVASWADYDAIQDGILVMEDYAVIRPPIITNAVGSLVEPECVMTHPFFNCLRYVKAAPVDHPLSQGEIRPRVLSEQVKSKTARYKGPVLIRTHETYANAVAGVGEGEEDVDMDENEDNEGDHDDGNENEEPMKMRIG</sequence>
<feature type="region of interest" description="Disordered" evidence="1">
    <location>
        <begin position="306"/>
        <end position="341"/>
    </location>
</feature>
<dbReference type="AlphaFoldDB" id="A0AAN6XTQ5"/>
<protein>
    <submittedName>
        <fullName evidence="2">Uncharacterized protein</fullName>
    </submittedName>
</protein>
<proteinExistence type="predicted"/>
<feature type="compositionally biased region" description="Acidic residues" evidence="1">
    <location>
        <begin position="309"/>
        <end position="333"/>
    </location>
</feature>
<comment type="caution">
    <text evidence="2">The sequence shown here is derived from an EMBL/GenBank/DDBJ whole genome shotgun (WGS) entry which is preliminary data.</text>
</comment>
<evidence type="ECO:0000313" key="3">
    <source>
        <dbReference type="Proteomes" id="UP001301769"/>
    </source>
</evidence>
<reference evidence="2" key="1">
    <citation type="journal article" date="2023" name="Mol. Phylogenet. Evol.">
        <title>Genome-scale phylogeny and comparative genomics of the fungal order Sordariales.</title>
        <authorList>
            <person name="Hensen N."/>
            <person name="Bonometti L."/>
            <person name="Westerberg I."/>
            <person name="Brannstrom I.O."/>
            <person name="Guillou S."/>
            <person name="Cros-Aarteil S."/>
            <person name="Calhoun S."/>
            <person name="Haridas S."/>
            <person name="Kuo A."/>
            <person name="Mondo S."/>
            <person name="Pangilinan J."/>
            <person name="Riley R."/>
            <person name="LaButti K."/>
            <person name="Andreopoulos B."/>
            <person name="Lipzen A."/>
            <person name="Chen C."/>
            <person name="Yan M."/>
            <person name="Daum C."/>
            <person name="Ng V."/>
            <person name="Clum A."/>
            <person name="Steindorff A."/>
            <person name="Ohm R.A."/>
            <person name="Martin F."/>
            <person name="Silar P."/>
            <person name="Natvig D.O."/>
            <person name="Lalanne C."/>
            <person name="Gautier V."/>
            <person name="Ament-Velasquez S.L."/>
            <person name="Kruys A."/>
            <person name="Hutchinson M.I."/>
            <person name="Powell A.J."/>
            <person name="Barry K."/>
            <person name="Miller A.N."/>
            <person name="Grigoriev I.V."/>
            <person name="Debuchy R."/>
            <person name="Gladieux P."/>
            <person name="Hiltunen Thoren M."/>
            <person name="Johannesson H."/>
        </authorList>
    </citation>
    <scope>NUCLEOTIDE SEQUENCE</scope>
    <source>
        <strain evidence="2">PSN293</strain>
    </source>
</reference>
<keyword evidence="3" id="KW-1185">Reference proteome</keyword>